<reference evidence="3" key="1">
    <citation type="journal article" date="2016" name="PLoS ONE">
        <title>Genetic Diversity of O-Antigens in Hafnia alvei and the Development of a Suspension Array for Serotype Detection.</title>
        <authorList>
            <person name="Duan Z."/>
            <person name="Niedziela T."/>
            <person name="Lugowski C."/>
            <person name="Cao B."/>
            <person name="Wang T."/>
            <person name="Xu L."/>
            <person name="Yang B."/>
            <person name="Liu B."/>
            <person name="Wang L."/>
        </authorList>
    </citation>
    <scope>NUCLEOTIDE SEQUENCE</scope>
    <source>
        <strain evidence="3">PCM1211</strain>
    </source>
</reference>
<dbReference type="Pfam" id="PF00534">
    <property type="entry name" value="Glycos_transf_1"/>
    <property type="match status" value="1"/>
</dbReference>
<protein>
    <submittedName>
        <fullName evidence="3">N-acetyl-alpha-D-glucosaminyl L-malate synthase</fullName>
        <ecNumber evidence="3">2.4.1.-</ecNumber>
    </submittedName>
</protein>
<evidence type="ECO:0000259" key="1">
    <source>
        <dbReference type="Pfam" id="PF00534"/>
    </source>
</evidence>
<dbReference type="EC" id="2.4.1.-" evidence="3"/>
<gene>
    <name evidence="3" type="primary">bshA</name>
</gene>
<keyword evidence="3" id="KW-0808">Transferase</keyword>
<dbReference type="GO" id="GO:0016757">
    <property type="term" value="F:glycosyltransferase activity"/>
    <property type="evidence" value="ECO:0007669"/>
    <property type="project" value="UniProtKB-KW"/>
</dbReference>
<proteinExistence type="predicted"/>
<feature type="domain" description="Glycosyltransferase subfamily 4-like N-terminal" evidence="2">
    <location>
        <begin position="12"/>
        <end position="167"/>
    </location>
</feature>
<dbReference type="EMBL" id="KX117088">
    <property type="protein sequence ID" value="ANF30051.1"/>
    <property type="molecule type" value="Genomic_DNA"/>
</dbReference>
<dbReference type="AlphaFoldDB" id="A0A172X0A3"/>
<name>A0A172X0A3_HAFAL</name>
<dbReference type="InterPro" id="IPR028098">
    <property type="entry name" value="Glyco_trans_4-like_N"/>
</dbReference>
<sequence length="361" mass="40986">MRVLFIITGLGMGGAERQLCDIVDELLSLGNTVLIISLTGELVNQPQHERAVIINLKMSKNPIGFLSAYFKARKILKKFMPDVVHSHMFHANIFARLLRMTFPINKLICTAHSKNEGGWLRMFLYRCTNFCADLTTNVSREAVDSFIKKKAFSVKKSCSMYNGIDTDLFKYNKNWRESRRKELNIDEYSPLLLSVGRLTEAKDYPNLLNAFAVLSLNPKPHLAIIGAGELEIQLKQEAMRLGIEERVYWLGMTKDVAEWYSACDLFVLSSQWEGFGLVVAEAMSCERPIVVTDAGGVAEVVCNPQLVVPVGDSKILSEKIVEVLHYPKDEMDTILSNNRQRVIDNFSIKKITQQWLRIYKA</sequence>
<evidence type="ECO:0000259" key="2">
    <source>
        <dbReference type="Pfam" id="PF13439"/>
    </source>
</evidence>
<dbReference type="SUPFAM" id="SSF53756">
    <property type="entry name" value="UDP-Glycosyltransferase/glycogen phosphorylase"/>
    <property type="match status" value="1"/>
</dbReference>
<dbReference type="InterPro" id="IPR050194">
    <property type="entry name" value="Glycosyltransferase_grp1"/>
</dbReference>
<dbReference type="Pfam" id="PF13439">
    <property type="entry name" value="Glyco_transf_4"/>
    <property type="match status" value="1"/>
</dbReference>
<dbReference type="Gene3D" id="3.40.50.2000">
    <property type="entry name" value="Glycogen Phosphorylase B"/>
    <property type="match status" value="2"/>
</dbReference>
<accession>A0A172X0A3</accession>
<keyword evidence="3" id="KW-0328">Glycosyltransferase</keyword>
<evidence type="ECO:0000313" key="3">
    <source>
        <dbReference type="EMBL" id="ANF30051.1"/>
    </source>
</evidence>
<dbReference type="InterPro" id="IPR001296">
    <property type="entry name" value="Glyco_trans_1"/>
</dbReference>
<dbReference type="PANTHER" id="PTHR45947:SF3">
    <property type="entry name" value="SULFOQUINOVOSYL TRANSFERASE SQD2"/>
    <property type="match status" value="1"/>
</dbReference>
<feature type="domain" description="Glycosyl transferase family 1" evidence="1">
    <location>
        <begin position="177"/>
        <end position="334"/>
    </location>
</feature>
<organism evidence="3">
    <name type="scientific">Hafnia alvei</name>
    <dbReference type="NCBI Taxonomy" id="569"/>
    <lineage>
        <taxon>Bacteria</taxon>
        <taxon>Pseudomonadati</taxon>
        <taxon>Pseudomonadota</taxon>
        <taxon>Gammaproteobacteria</taxon>
        <taxon>Enterobacterales</taxon>
        <taxon>Hafniaceae</taxon>
        <taxon>Hafnia</taxon>
    </lineage>
</organism>
<dbReference type="PANTHER" id="PTHR45947">
    <property type="entry name" value="SULFOQUINOVOSYL TRANSFERASE SQD2"/>
    <property type="match status" value="1"/>
</dbReference>